<dbReference type="GO" id="GO:0003824">
    <property type="term" value="F:catalytic activity"/>
    <property type="evidence" value="ECO:0007669"/>
    <property type="project" value="InterPro"/>
</dbReference>
<dbReference type="OrthoDB" id="416786at2759"/>
<dbReference type="Pfam" id="PF00668">
    <property type="entry name" value="Condensation"/>
    <property type="match status" value="1"/>
</dbReference>
<dbReference type="Gene3D" id="3.30.559.10">
    <property type="entry name" value="Chloramphenicol acetyltransferase-like domain"/>
    <property type="match status" value="1"/>
</dbReference>
<dbReference type="InterPro" id="IPR001242">
    <property type="entry name" value="Condensation_dom"/>
</dbReference>
<feature type="domain" description="Carrier" evidence="1">
    <location>
        <begin position="1"/>
        <end position="39"/>
    </location>
</feature>
<dbReference type="GO" id="GO:0043041">
    <property type="term" value="P:amino acid activation for nonribosomal peptide biosynthetic process"/>
    <property type="evidence" value="ECO:0007669"/>
    <property type="project" value="TreeGrafter"/>
</dbReference>
<reference evidence="2" key="1">
    <citation type="submission" date="2022-12" db="EMBL/GenBank/DDBJ databases">
        <authorList>
            <person name="Petersen C."/>
        </authorList>
    </citation>
    <scope>NUCLEOTIDE SEQUENCE</scope>
    <source>
        <strain evidence="2">IBT 29677</strain>
    </source>
</reference>
<dbReference type="RefSeq" id="XP_056493714.1">
    <property type="nucleotide sequence ID" value="XM_056625132.1"/>
</dbReference>
<dbReference type="GeneID" id="81364112"/>
<dbReference type="Gene3D" id="1.10.1200.10">
    <property type="entry name" value="ACP-like"/>
    <property type="match status" value="1"/>
</dbReference>
<dbReference type="PANTHER" id="PTHR45527">
    <property type="entry name" value="NONRIBOSOMAL PEPTIDE SYNTHETASE"/>
    <property type="match status" value="1"/>
</dbReference>
<dbReference type="AlphaFoldDB" id="A0A9X0BEA4"/>
<dbReference type="SUPFAM" id="SSF47336">
    <property type="entry name" value="ACP-like"/>
    <property type="match status" value="1"/>
</dbReference>
<dbReference type="PROSITE" id="PS50075">
    <property type="entry name" value="CARRIER"/>
    <property type="match status" value="1"/>
</dbReference>
<gene>
    <name evidence="2" type="ORF">N7509_000495</name>
</gene>
<dbReference type="GO" id="GO:0005829">
    <property type="term" value="C:cytosol"/>
    <property type="evidence" value="ECO:0007669"/>
    <property type="project" value="TreeGrafter"/>
</dbReference>
<dbReference type="PANTHER" id="PTHR45527:SF14">
    <property type="entry name" value="PLIPASTATIN SYNTHASE SUBUNIT B"/>
    <property type="match status" value="1"/>
</dbReference>
<dbReference type="InterPro" id="IPR036736">
    <property type="entry name" value="ACP-like_sf"/>
</dbReference>
<dbReference type="Proteomes" id="UP001147747">
    <property type="component" value="Unassembled WGS sequence"/>
</dbReference>
<dbReference type="SUPFAM" id="SSF52777">
    <property type="entry name" value="CoA-dependent acyltransferases"/>
    <property type="match status" value="1"/>
</dbReference>
<evidence type="ECO:0000259" key="1">
    <source>
        <dbReference type="PROSITE" id="PS50075"/>
    </source>
</evidence>
<evidence type="ECO:0000313" key="3">
    <source>
        <dbReference type="Proteomes" id="UP001147747"/>
    </source>
</evidence>
<organism evidence="2 3">
    <name type="scientific">Penicillium cosmopolitanum</name>
    <dbReference type="NCBI Taxonomy" id="1131564"/>
    <lineage>
        <taxon>Eukaryota</taxon>
        <taxon>Fungi</taxon>
        <taxon>Dikarya</taxon>
        <taxon>Ascomycota</taxon>
        <taxon>Pezizomycotina</taxon>
        <taxon>Eurotiomycetes</taxon>
        <taxon>Eurotiomycetidae</taxon>
        <taxon>Eurotiales</taxon>
        <taxon>Aspergillaceae</taxon>
        <taxon>Penicillium</taxon>
    </lineage>
</organism>
<proteinExistence type="predicted"/>
<comment type="caution">
    <text evidence="2">The sequence shown here is derived from an EMBL/GenBank/DDBJ whole genome shotgun (WGS) entry which is preliminary data.</text>
</comment>
<dbReference type="InterPro" id="IPR009081">
    <property type="entry name" value="PP-bd_ACP"/>
</dbReference>
<evidence type="ECO:0000313" key="2">
    <source>
        <dbReference type="EMBL" id="KAJ5413868.1"/>
    </source>
</evidence>
<dbReference type="GO" id="GO:0031177">
    <property type="term" value="F:phosphopantetheine binding"/>
    <property type="evidence" value="ECO:0007669"/>
    <property type="project" value="TreeGrafter"/>
</dbReference>
<reference evidence="2" key="2">
    <citation type="journal article" date="2023" name="IMA Fungus">
        <title>Comparative genomic study of the Penicillium genus elucidates a diverse pangenome and 15 lateral gene transfer events.</title>
        <authorList>
            <person name="Petersen C."/>
            <person name="Sorensen T."/>
            <person name="Nielsen M.R."/>
            <person name="Sondergaard T.E."/>
            <person name="Sorensen J.L."/>
            <person name="Fitzpatrick D.A."/>
            <person name="Frisvad J.C."/>
            <person name="Nielsen K.L."/>
        </authorList>
    </citation>
    <scope>NUCLEOTIDE SEQUENCE</scope>
    <source>
        <strain evidence="2">IBT 29677</strain>
    </source>
</reference>
<name>A0A9X0BEA4_9EURO</name>
<accession>A0A9X0BEA4</accession>
<dbReference type="Pfam" id="PF00550">
    <property type="entry name" value="PP-binding"/>
    <property type="match status" value="1"/>
</dbReference>
<dbReference type="EMBL" id="JAPZBU010000003">
    <property type="protein sequence ID" value="KAJ5413868.1"/>
    <property type="molecule type" value="Genomic_DNA"/>
</dbReference>
<dbReference type="InterPro" id="IPR023213">
    <property type="entry name" value="CAT-like_dom_sf"/>
</dbReference>
<sequence>MATRVVSRINRRLHTTITVRDVFDSPGVADLAERLAHALGTTPYVPIPRTQLSGPVVQSFAQGRLWFLDRLFPDSTWYLMPFATRLRGPLQLSALNKALQALEERHEPLRTVFGQREGTDVQLVRPFVARPLRTINVSDGNWTTLMRALREEQTTSFDLENEPGWRVAVFSLRAR</sequence>
<keyword evidence="3" id="KW-1185">Reference proteome</keyword>
<protein>
    <submittedName>
        <fullName evidence="2">Beauvericin nonribosomal cyclodepsipeptide synthetase BEA1</fullName>
    </submittedName>
</protein>
<dbReference type="GO" id="GO:0044550">
    <property type="term" value="P:secondary metabolite biosynthetic process"/>
    <property type="evidence" value="ECO:0007669"/>
    <property type="project" value="TreeGrafter"/>
</dbReference>